<keyword evidence="1" id="KW-1133">Transmembrane helix</keyword>
<evidence type="ECO:0000313" key="3">
    <source>
        <dbReference type="Proteomes" id="UP000293535"/>
    </source>
</evidence>
<feature type="transmembrane region" description="Helical" evidence="1">
    <location>
        <begin position="411"/>
        <end position="432"/>
    </location>
</feature>
<keyword evidence="1" id="KW-0472">Membrane</keyword>
<dbReference type="RefSeq" id="WP_129755213.1">
    <property type="nucleotide sequence ID" value="NZ_JAFKAA010000002.1"/>
</dbReference>
<proteinExistence type="predicted"/>
<reference evidence="2 3" key="1">
    <citation type="submission" date="2018-12" db="EMBL/GenBank/DDBJ databases">
        <title>Draft genome sequence of Haloarcula hispinica strain 18.1, an halophilic archaeon isolated from Chott El Jerid of Southern Tunisia.</title>
        <authorList>
            <person name="Najjari A."/>
            <person name="Ben Dhia O."/>
            <person name="Ferjani R."/>
            <person name="Mahjoubi M."/>
            <person name="Sghaier H."/>
            <person name="Elshahed M."/>
            <person name="Ouzari H.I."/>
            <person name="Cherid A."/>
            <person name="Youssef N."/>
        </authorList>
    </citation>
    <scope>NUCLEOTIDE SEQUENCE [LARGE SCALE GENOMIC DNA]</scope>
    <source>
        <strain evidence="2 3">18.1</strain>
    </source>
</reference>
<feature type="transmembrane region" description="Helical" evidence="1">
    <location>
        <begin position="66"/>
        <end position="86"/>
    </location>
</feature>
<sequence length="615" mass="68776">MDSNFHSDIESVLYSSLISCILLASIFLFFDNSNLFGLILFAIGISVLLGRRSLEYSLPEINFDKRYLDISIYLGIVCMVLSSYTNPIGVPTLFYLLMCVVACLLLTRVYWYPEMQVVFPILLYAGTIRLSYWYAAPAFGRDTIKHLRFSQYMIQYGEPIPPSVNYYHYYPTAHSLVTSVSHILDVPVRVAYFLGIGIPIIFGILGIAIILPRLLTDSTGEIQTINFACLYLALAPFHIRYSTHILAQSLTLAYLPFVIFAFISDDKRFLSIGILSGIIMIFTHNTPGIIISIFGIILIVTRYLSNHISLPVSHDRTSPFIVFVIGILLLEYWIRIEYISLQISRIFRLFDAGGSLFSTTSGSSSVAAAPNFIQSPILHRGLGLLFGAAVILAILIHLLNKIRSNNIGIAIDYYITVSIIFAGLSSVVFIGLDTEIRRLFPFAPILISPIVGYLFYRVAGDQNVDIAVTYLTILIIPCLILTSAAGAGFSPAVAMTEDRPEHYRNYVTSSQISGAITIGETAPKLTVDWYMVHGISHLFVERNHPKRDSVDNSPISQANQIRIIDKQGEIKCNNTFYYLDYYSRKFGTQPPKGHRILDVGDAFAIDCKETTSLQK</sequence>
<feature type="transmembrane region" description="Helical" evidence="1">
    <location>
        <begin position="12"/>
        <end position="30"/>
    </location>
</feature>
<dbReference type="Proteomes" id="UP000293535">
    <property type="component" value="Unassembled WGS sequence"/>
</dbReference>
<feature type="transmembrane region" description="Helical" evidence="1">
    <location>
        <begin position="36"/>
        <end position="54"/>
    </location>
</feature>
<dbReference type="EMBL" id="RZIG01000002">
    <property type="protein sequence ID" value="RYJ09508.1"/>
    <property type="molecule type" value="Genomic_DNA"/>
</dbReference>
<feature type="transmembrane region" description="Helical" evidence="1">
    <location>
        <begin position="275"/>
        <end position="305"/>
    </location>
</feature>
<evidence type="ECO:0000256" key="1">
    <source>
        <dbReference type="SAM" id="Phobius"/>
    </source>
</evidence>
<feature type="transmembrane region" description="Helical" evidence="1">
    <location>
        <begin position="468"/>
        <end position="489"/>
    </location>
</feature>
<feature type="transmembrane region" description="Helical" evidence="1">
    <location>
        <begin position="245"/>
        <end position="263"/>
    </location>
</feature>
<feature type="transmembrane region" description="Helical" evidence="1">
    <location>
        <begin position="381"/>
        <end position="399"/>
    </location>
</feature>
<protein>
    <submittedName>
        <fullName evidence="2">Uncharacterized protein</fullName>
    </submittedName>
</protein>
<evidence type="ECO:0000313" key="2">
    <source>
        <dbReference type="EMBL" id="RYJ09508.1"/>
    </source>
</evidence>
<feature type="transmembrane region" description="Helical" evidence="1">
    <location>
        <begin position="92"/>
        <end position="110"/>
    </location>
</feature>
<name>A0A482SZY3_HALHI</name>
<feature type="transmembrane region" description="Helical" evidence="1">
    <location>
        <begin position="317"/>
        <end position="334"/>
    </location>
</feature>
<accession>A0A482SZY3</accession>
<keyword evidence="1" id="KW-0812">Transmembrane</keyword>
<feature type="transmembrane region" description="Helical" evidence="1">
    <location>
        <begin position="190"/>
        <end position="211"/>
    </location>
</feature>
<feature type="transmembrane region" description="Helical" evidence="1">
    <location>
        <begin position="438"/>
        <end position="456"/>
    </location>
</feature>
<organism evidence="2 3">
    <name type="scientific">Haloarcula hispanica</name>
    <dbReference type="NCBI Taxonomy" id="51589"/>
    <lineage>
        <taxon>Archaea</taxon>
        <taxon>Methanobacteriati</taxon>
        <taxon>Methanobacteriota</taxon>
        <taxon>Stenosarchaea group</taxon>
        <taxon>Halobacteria</taxon>
        <taxon>Halobacteriales</taxon>
        <taxon>Haloarculaceae</taxon>
        <taxon>Haloarcula</taxon>
    </lineage>
</organism>
<feature type="transmembrane region" description="Helical" evidence="1">
    <location>
        <begin position="117"/>
        <end position="135"/>
    </location>
</feature>
<comment type="caution">
    <text evidence="2">The sequence shown here is derived from an EMBL/GenBank/DDBJ whole genome shotgun (WGS) entry which is preliminary data.</text>
</comment>
<dbReference type="AlphaFoldDB" id="A0A482SZY3"/>
<gene>
    <name evidence="2" type="ORF">ELS20_05390</name>
</gene>